<dbReference type="GO" id="GO:0009002">
    <property type="term" value="F:serine-type D-Ala-D-Ala carboxypeptidase activity"/>
    <property type="evidence" value="ECO:0007669"/>
    <property type="project" value="UniProtKB-EC"/>
</dbReference>
<dbReference type="GO" id="GO:0071555">
    <property type="term" value="P:cell wall organization"/>
    <property type="evidence" value="ECO:0007669"/>
    <property type="project" value="UniProtKB-KW"/>
</dbReference>
<dbReference type="RefSeq" id="WP_019226877.1">
    <property type="nucleotide sequence ID" value="NZ_JAQQPN010000004.1"/>
</dbReference>
<dbReference type="InterPro" id="IPR018044">
    <property type="entry name" value="Peptidase_S11"/>
</dbReference>
<evidence type="ECO:0000313" key="19">
    <source>
        <dbReference type="Proteomes" id="UP000430508"/>
    </source>
</evidence>
<dbReference type="EMBL" id="CP046996">
    <property type="protein sequence ID" value="QHA00225.1"/>
    <property type="molecule type" value="Genomic_DNA"/>
</dbReference>
<dbReference type="GO" id="GO:0006508">
    <property type="term" value="P:proteolysis"/>
    <property type="evidence" value="ECO:0007669"/>
    <property type="project" value="UniProtKB-KW"/>
</dbReference>
<gene>
    <name evidence="18" type="ORF">GQ588_05950</name>
</gene>
<sequence length="399" mass="43656">MKKRFLGIILSLLTMMLTAGSPLYAQNTRLSGEMTIETSSLSSGKWTLPYVTAHSAVLLDAETGELLYDRDGNVQRPPASTTKIMTAILALELTEPEEITTVSEKAGGVGESSIYLDKGDKIKIGELLEGALLSSGNDACVALAEKTAGSQDEFIRLMNQKAASLGAYRTNFVNPNGLPDPNHYSTAFDLALITRYAMNAPQFAEIVSQKYSVINFEEPRKSQNAKNTNKLLWNYPLADGVKTGTTNAAGKCLVASASKDGRRLICVVLNAPDRFGDAQRLLQWGFDYTGIIEIGKKGDVAGNFPISDTEIPLVLSEDIRLCLEKDMIKGLKMQINLRTEIDYPIKEGDILGHYQIYAENKLLKEVPLLAQHDGENPGNLPGKVRIFVDDLLDFFSKKG</sequence>
<feature type="chain" id="PRO_5032826819" description="serine-type D-Ala-D-Ala carboxypeptidase" evidence="16">
    <location>
        <begin position="26"/>
        <end position="399"/>
    </location>
</feature>
<comment type="pathway">
    <text evidence="2">Cell wall biogenesis; peptidoglycan biosynthesis.</text>
</comment>
<dbReference type="PANTHER" id="PTHR21581">
    <property type="entry name" value="D-ALANYL-D-ALANINE CARBOXYPEPTIDASE"/>
    <property type="match status" value="1"/>
</dbReference>
<keyword evidence="11" id="KW-0961">Cell wall biogenesis/degradation</keyword>
<evidence type="ECO:0000256" key="6">
    <source>
        <dbReference type="ARBA" id="ARBA00022670"/>
    </source>
</evidence>
<dbReference type="Gene3D" id="2.60.410.10">
    <property type="entry name" value="D-Ala-D-Ala carboxypeptidase, C-terminal domain"/>
    <property type="match status" value="1"/>
</dbReference>
<evidence type="ECO:0000256" key="13">
    <source>
        <dbReference type="PIRSR" id="PIRSR618044-1"/>
    </source>
</evidence>
<feature type="active site" description="Proton acceptor" evidence="13">
    <location>
        <position position="83"/>
    </location>
</feature>
<dbReference type="GO" id="GO:0008360">
    <property type="term" value="P:regulation of cell shape"/>
    <property type="evidence" value="ECO:0007669"/>
    <property type="project" value="UniProtKB-KW"/>
</dbReference>
<dbReference type="InterPro" id="IPR001967">
    <property type="entry name" value="Peptidase_S11_N"/>
</dbReference>
<evidence type="ECO:0000256" key="1">
    <source>
        <dbReference type="ARBA" id="ARBA00003217"/>
    </source>
</evidence>
<dbReference type="InterPro" id="IPR012907">
    <property type="entry name" value="Peptidase_S11_C"/>
</dbReference>
<evidence type="ECO:0000256" key="16">
    <source>
        <dbReference type="SAM" id="SignalP"/>
    </source>
</evidence>
<evidence type="ECO:0000259" key="17">
    <source>
        <dbReference type="SMART" id="SM00936"/>
    </source>
</evidence>
<keyword evidence="5 18" id="KW-0121">Carboxypeptidase</keyword>
<protein>
    <recommendedName>
        <fullName evidence="4">serine-type D-Ala-D-Ala carboxypeptidase</fullName>
        <ecNumber evidence="4">3.4.16.4</ecNumber>
    </recommendedName>
</protein>
<evidence type="ECO:0000256" key="7">
    <source>
        <dbReference type="ARBA" id="ARBA00022729"/>
    </source>
</evidence>
<dbReference type="SUPFAM" id="SSF56601">
    <property type="entry name" value="beta-lactamase/transpeptidase-like"/>
    <property type="match status" value="1"/>
</dbReference>
<dbReference type="InterPro" id="IPR037167">
    <property type="entry name" value="Peptidase_S11_C_sf"/>
</dbReference>
<comment type="function">
    <text evidence="1">Removes C-terminal D-alanyl residues from sugar-peptide cell wall precursors.</text>
</comment>
<dbReference type="GO" id="GO:0009252">
    <property type="term" value="P:peptidoglycan biosynthetic process"/>
    <property type="evidence" value="ECO:0007669"/>
    <property type="project" value="UniProtKB-UniPathway"/>
</dbReference>
<proteinExistence type="inferred from homology"/>
<feature type="domain" description="Peptidase S11 D-Ala-D-Ala carboxypeptidase A C-terminal" evidence="17">
    <location>
        <begin position="289"/>
        <end position="376"/>
    </location>
</feature>
<comment type="similarity">
    <text evidence="3 15">Belongs to the peptidase S11 family.</text>
</comment>
<evidence type="ECO:0000256" key="12">
    <source>
        <dbReference type="ARBA" id="ARBA00034000"/>
    </source>
</evidence>
<dbReference type="Proteomes" id="UP000430508">
    <property type="component" value="Chromosome"/>
</dbReference>
<feature type="signal peptide" evidence="16">
    <location>
        <begin position="1"/>
        <end position="25"/>
    </location>
</feature>
<feature type="active site" evidence="13">
    <location>
        <position position="135"/>
    </location>
</feature>
<evidence type="ECO:0000313" key="18">
    <source>
        <dbReference type="EMBL" id="QHA00225.1"/>
    </source>
</evidence>
<comment type="catalytic activity">
    <reaction evidence="12">
        <text>Preferential cleavage: (Ac)2-L-Lys-D-Ala-|-D-Ala. Also transpeptidation of peptidyl-alanyl moieties that are N-acyl substituents of D-alanine.</text>
        <dbReference type="EC" id="3.4.16.4"/>
    </reaction>
</comment>
<evidence type="ECO:0000256" key="11">
    <source>
        <dbReference type="ARBA" id="ARBA00023316"/>
    </source>
</evidence>
<feature type="active site" description="Acyl-ester intermediate" evidence="13">
    <location>
        <position position="80"/>
    </location>
</feature>
<evidence type="ECO:0000256" key="4">
    <source>
        <dbReference type="ARBA" id="ARBA00012448"/>
    </source>
</evidence>
<accession>A0A857DIR3</accession>
<dbReference type="InterPro" id="IPR012338">
    <property type="entry name" value="Beta-lactam/transpept-like"/>
</dbReference>
<dbReference type="PANTHER" id="PTHR21581:SF33">
    <property type="entry name" value="D-ALANYL-D-ALANINE CARBOXYPEPTIDASE DACB"/>
    <property type="match status" value="1"/>
</dbReference>
<keyword evidence="9" id="KW-0133">Cell shape</keyword>
<dbReference type="AlphaFoldDB" id="A0A857DIR3"/>
<dbReference type="Gene3D" id="3.40.710.10">
    <property type="entry name" value="DD-peptidase/beta-lactamase superfamily"/>
    <property type="match status" value="1"/>
</dbReference>
<evidence type="ECO:0000256" key="9">
    <source>
        <dbReference type="ARBA" id="ARBA00022960"/>
    </source>
</evidence>
<keyword evidence="10" id="KW-0573">Peptidoglycan synthesis</keyword>
<dbReference type="Pfam" id="PF07943">
    <property type="entry name" value="PBP5_C"/>
    <property type="match status" value="1"/>
</dbReference>
<evidence type="ECO:0000256" key="8">
    <source>
        <dbReference type="ARBA" id="ARBA00022801"/>
    </source>
</evidence>
<dbReference type="InterPro" id="IPR015956">
    <property type="entry name" value="Peniciliin-bd_prot_C_sf"/>
</dbReference>
<name>A0A857DIR3_9FIRM</name>
<evidence type="ECO:0000256" key="10">
    <source>
        <dbReference type="ARBA" id="ARBA00022984"/>
    </source>
</evidence>
<reference evidence="18 19" key="1">
    <citation type="submission" date="2019-12" db="EMBL/GenBank/DDBJ databases">
        <title>Sequence classification of anaerobic respiratory reductive dehalogenases: First we see many, then we see few.</title>
        <authorList>
            <person name="Molenda O."/>
            <person name="Puentes Jacome L.A."/>
            <person name="Cao X."/>
            <person name="Nesbo C.L."/>
            <person name="Tang S."/>
            <person name="Morson N."/>
            <person name="Patron J."/>
            <person name="Lomheim L."/>
            <person name="Wishart D.S."/>
            <person name="Edwards E.A."/>
        </authorList>
    </citation>
    <scope>NUCLEOTIDE SEQUENCE [LARGE SCALE GENOMIC DNA]</scope>
    <source>
        <strain evidence="18 19">12DCA</strain>
    </source>
</reference>
<evidence type="ECO:0000256" key="3">
    <source>
        <dbReference type="ARBA" id="ARBA00007164"/>
    </source>
</evidence>
<feature type="binding site" evidence="14">
    <location>
        <position position="242"/>
    </location>
    <ligand>
        <name>substrate</name>
    </ligand>
</feature>
<keyword evidence="6" id="KW-0645">Protease</keyword>
<organism evidence="18 19">
    <name type="scientific">Dehalobacter restrictus</name>
    <dbReference type="NCBI Taxonomy" id="55583"/>
    <lineage>
        <taxon>Bacteria</taxon>
        <taxon>Bacillati</taxon>
        <taxon>Bacillota</taxon>
        <taxon>Clostridia</taxon>
        <taxon>Eubacteriales</taxon>
        <taxon>Desulfitobacteriaceae</taxon>
        <taxon>Dehalobacter</taxon>
    </lineage>
</organism>
<keyword evidence="7 16" id="KW-0732">Signal</keyword>
<dbReference type="SUPFAM" id="SSF69189">
    <property type="entry name" value="Penicillin-binding protein associated domain"/>
    <property type="match status" value="1"/>
</dbReference>
<dbReference type="UniPathway" id="UPA00219"/>
<evidence type="ECO:0000256" key="5">
    <source>
        <dbReference type="ARBA" id="ARBA00022645"/>
    </source>
</evidence>
<keyword evidence="8" id="KW-0378">Hydrolase</keyword>
<dbReference type="SMART" id="SM00936">
    <property type="entry name" value="PBP5_C"/>
    <property type="match status" value="1"/>
</dbReference>
<evidence type="ECO:0000256" key="14">
    <source>
        <dbReference type="PIRSR" id="PIRSR618044-2"/>
    </source>
</evidence>
<evidence type="ECO:0000256" key="2">
    <source>
        <dbReference type="ARBA" id="ARBA00004752"/>
    </source>
</evidence>
<evidence type="ECO:0000256" key="15">
    <source>
        <dbReference type="RuleBase" id="RU004016"/>
    </source>
</evidence>
<dbReference type="PRINTS" id="PR00725">
    <property type="entry name" value="DADACBPTASE1"/>
</dbReference>
<dbReference type="Pfam" id="PF00768">
    <property type="entry name" value="Peptidase_S11"/>
    <property type="match status" value="1"/>
</dbReference>
<dbReference type="EC" id="3.4.16.4" evidence="4"/>